<feature type="region of interest" description="Disordered" evidence="1">
    <location>
        <begin position="133"/>
        <end position="174"/>
    </location>
</feature>
<evidence type="ECO:0000313" key="2">
    <source>
        <dbReference type="EMBL" id="KAK5994819.1"/>
    </source>
</evidence>
<protein>
    <submittedName>
        <fullName evidence="2">Uncharacterized protein</fullName>
    </submittedName>
</protein>
<accession>A0ABR0SRZ5</accession>
<proteinExistence type="predicted"/>
<name>A0ABR0SRZ5_9HYPO</name>
<organism evidence="2 3">
    <name type="scientific">Cladobotryum mycophilum</name>
    <dbReference type="NCBI Taxonomy" id="491253"/>
    <lineage>
        <taxon>Eukaryota</taxon>
        <taxon>Fungi</taxon>
        <taxon>Dikarya</taxon>
        <taxon>Ascomycota</taxon>
        <taxon>Pezizomycotina</taxon>
        <taxon>Sordariomycetes</taxon>
        <taxon>Hypocreomycetidae</taxon>
        <taxon>Hypocreales</taxon>
        <taxon>Hypocreaceae</taxon>
        <taxon>Cladobotryum</taxon>
    </lineage>
</organism>
<evidence type="ECO:0000313" key="3">
    <source>
        <dbReference type="Proteomes" id="UP001338125"/>
    </source>
</evidence>
<dbReference type="Proteomes" id="UP001338125">
    <property type="component" value="Unassembled WGS sequence"/>
</dbReference>
<comment type="caution">
    <text evidence="2">The sequence shown here is derived from an EMBL/GenBank/DDBJ whole genome shotgun (WGS) entry which is preliminary data.</text>
</comment>
<keyword evidence="3" id="KW-1185">Reference proteome</keyword>
<reference evidence="2 3" key="1">
    <citation type="submission" date="2024-01" db="EMBL/GenBank/DDBJ databases">
        <title>Complete genome of Cladobotryum mycophilum ATHUM6906.</title>
        <authorList>
            <person name="Christinaki A.C."/>
            <person name="Myridakis A.I."/>
            <person name="Kouvelis V.N."/>
        </authorList>
    </citation>
    <scope>NUCLEOTIDE SEQUENCE [LARGE SCALE GENOMIC DNA]</scope>
    <source>
        <strain evidence="2 3">ATHUM6906</strain>
    </source>
</reference>
<gene>
    <name evidence="2" type="ORF">PT974_03203</name>
</gene>
<sequence>MASQGYYDTIKNATAFVRNADSPNKTMSFIELQQSAQWESGASRWGVPHLFACRVICADERDVLPLLESKFDRVDLEKHDPCIRDLVKGPEEDNSTLKDMPELKIVRKYDGRGSLGYIWAAMGPLLRLDSSFKPSAASQKPQRETRPPSRYGDFVSSETHVTPLEGRPDTGDSVPSTVGYLETSTAPLVEEYTCRFLNCLIRCVLNYSQSEDKDTSFIQYRDERLAYGYKVSGDKLVEAIDDGGMEIVDGNRRTQVVILEAKRSFQTIPGGGGRPTVVNELLAQVVGEALALMRSGETRTISNTDVISIVAVKHYIKIFHFKITPQYLRQFERLRPTQETQDTDTFLHVQTTKWFDVSGRKGREYFVRHLIALISWADDIITGDA</sequence>
<evidence type="ECO:0000256" key="1">
    <source>
        <dbReference type="SAM" id="MobiDB-lite"/>
    </source>
</evidence>
<dbReference type="EMBL" id="JAVFKD010000004">
    <property type="protein sequence ID" value="KAK5994819.1"/>
    <property type="molecule type" value="Genomic_DNA"/>
</dbReference>